<dbReference type="Gene3D" id="3.10.450.50">
    <property type="match status" value="1"/>
</dbReference>
<dbReference type="InterPro" id="IPR009798">
    <property type="entry name" value="Wun1-like"/>
</dbReference>
<accession>A0A843VJX5</accession>
<dbReference type="AlphaFoldDB" id="A0A843VJX5"/>
<comment type="caution">
    <text evidence="2">The sequence shown here is derived from an EMBL/GenBank/DDBJ whole genome shotgun (WGS) entry which is preliminary data.</text>
</comment>
<evidence type="ECO:0000256" key="1">
    <source>
        <dbReference type="SAM" id="MobiDB-lite"/>
    </source>
</evidence>
<dbReference type="OrthoDB" id="667779at2759"/>
<proteinExistence type="predicted"/>
<evidence type="ECO:0000313" key="3">
    <source>
        <dbReference type="Proteomes" id="UP000652761"/>
    </source>
</evidence>
<reference evidence="2" key="1">
    <citation type="submission" date="2017-07" db="EMBL/GenBank/DDBJ databases">
        <title>Taro Niue Genome Assembly and Annotation.</title>
        <authorList>
            <person name="Atibalentja N."/>
            <person name="Keating K."/>
            <person name="Fields C.J."/>
        </authorList>
    </citation>
    <scope>NUCLEOTIDE SEQUENCE</scope>
    <source>
        <strain evidence="2">Niue_2</strain>
        <tissue evidence="2">Leaf</tissue>
    </source>
</reference>
<dbReference type="InterPro" id="IPR032710">
    <property type="entry name" value="NTF2-like_dom_sf"/>
</dbReference>
<dbReference type="EMBL" id="NMUH01001706">
    <property type="protein sequence ID" value="MQL94707.1"/>
    <property type="molecule type" value="Genomic_DNA"/>
</dbReference>
<feature type="region of interest" description="Disordered" evidence="1">
    <location>
        <begin position="1"/>
        <end position="31"/>
    </location>
</feature>
<gene>
    <name evidence="2" type="ORF">Taro_027366</name>
</gene>
<dbReference type="PANTHER" id="PTHR33703">
    <property type="entry name" value="OS07G0691300 PROTEIN"/>
    <property type="match status" value="1"/>
</dbReference>
<keyword evidence="3" id="KW-1185">Reference proteome</keyword>
<organism evidence="2 3">
    <name type="scientific">Colocasia esculenta</name>
    <name type="common">Wild taro</name>
    <name type="synonym">Arum esculentum</name>
    <dbReference type="NCBI Taxonomy" id="4460"/>
    <lineage>
        <taxon>Eukaryota</taxon>
        <taxon>Viridiplantae</taxon>
        <taxon>Streptophyta</taxon>
        <taxon>Embryophyta</taxon>
        <taxon>Tracheophyta</taxon>
        <taxon>Spermatophyta</taxon>
        <taxon>Magnoliopsida</taxon>
        <taxon>Liliopsida</taxon>
        <taxon>Araceae</taxon>
        <taxon>Aroideae</taxon>
        <taxon>Colocasieae</taxon>
        <taxon>Colocasia</taxon>
    </lineage>
</organism>
<dbReference type="SUPFAM" id="SSF54427">
    <property type="entry name" value="NTF2-like"/>
    <property type="match status" value="1"/>
</dbReference>
<name>A0A843VJX5_COLES</name>
<dbReference type="PANTHER" id="PTHR33703:SF1">
    <property type="entry name" value="WOUND-INDUCED PROTEIN 1"/>
    <property type="match status" value="1"/>
</dbReference>
<feature type="compositionally biased region" description="Acidic residues" evidence="1">
    <location>
        <begin position="20"/>
        <end position="31"/>
    </location>
</feature>
<evidence type="ECO:0000313" key="2">
    <source>
        <dbReference type="EMBL" id="MQL94707.1"/>
    </source>
</evidence>
<dbReference type="Proteomes" id="UP000652761">
    <property type="component" value="Unassembled WGS sequence"/>
</dbReference>
<dbReference type="SMR" id="A0A843VJX5"/>
<dbReference type="Pfam" id="PF07107">
    <property type="entry name" value="WI12"/>
    <property type="match status" value="1"/>
</dbReference>
<sequence>MACKIKPIQSPPELTSPREQEEEDSILEAGAEEEPNKLVVAALYEALNHRDVAAVHSLLAPHLEWWFHGPRTCQHMVRLLTGSCPDEEFLFRPLSVDAFGPTVLAEGHGWVHAWTVTDGVITRVREYFNTSLTVTLLGGGGGGGSTPRCQAVWQSSFHNDGGKKSVPGLVLAI</sequence>
<evidence type="ECO:0008006" key="4">
    <source>
        <dbReference type="Google" id="ProtNLM"/>
    </source>
</evidence>
<protein>
    <recommendedName>
        <fullName evidence="4">Wound-induced protein 1</fullName>
    </recommendedName>
</protein>